<evidence type="ECO:0000313" key="9">
    <source>
        <dbReference type="Proteomes" id="UP001144397"/>
    </source>
</evidence>
<feature type="transmembrane region" description="Helical" evidence="7">
    <location>
        <begin position="84"/>
        <end position="103"/>
    </location>
</feature>
<evidence type="ECO:0000256" key="4">
    <source>
        <dbReference type="ARBA" id="ARBA00022692"/>
    </source>
</evidence>
<feature type="transmembrane region" description="Helical" evidence="7">
    <location>
        <begin position="115"/>
        <end position="139"/>
    </location>
</feature>
<dbReference type="InterPro" id="IPR003317">
    <property type="entry name" value="Cyt-d_oxidase_su2"/>
</dbReference>
<dbReference type="GO" id="GO:0070069">
    <property type="term" value="C:cytochrome complex"/>
    <property type="evidence" value="ECO:0007669"/>
    <property type="project" value="TreeGrafter"/>
</dbReference>
<dbReference type="PANTHER" id="PTHR43141:SF4">
    <property type="entry name" value="CYTOCHROME BD2 SUBUNIT II"/>
    <property type="match status" value="1"/>
</dbReference>
<feature type="transmembrane region" description="Helical" evidence="7">
    <location>
        <begin position="159"/>
        <end position="182"/>
    </location>
</feature>
<evidence type="ECO:0000256" key="3">
    <source>
        <dbReference type="ARBA" id="ARBA00022475"/>
    </source>
</evidence>
<comment type="similarity">
    <text evidence="2">Belongs to the cytochrome ubiquinol oxidase subunit 2 family.</text>
</comment>
<dbReference type="GO" id="GO:0016682">
    <property type="term" value="F:oxidoreductase activity, acting on diphenols and related substances as donors, oxygen as acceptor"/>
    <property type="evidence" value="ECO:0007669"/>
    <property type="project" value="TreeGrafter"/>
</dbReference>
<dbReference type="GO" id="GO:0009055">
    <property type="term" value="F:electron transfer activity"/>
    <property type="evidence" value="ECO:0007669"/>
    <property type="project" value="TreeGrafter"/>
</dbReference>
<proteinExistence type="inferred from homology"/>
<keyword evidence="5 7" id="KW-1133">Transmembrane helix</keyword>
<evidence type="ECO:0000256" key="6">
    <source>
        <dbReference type="ARBA" id="ARBA00023136"/>
    </source>
</evidence>
<feature type="transmembrane region" description="Helical" evidence="7">
    <location>
        <begin position="230"/>
        <end position="249"/>
    </location>
</feature>
<evidence type="ECO:0000313" key="8">
    <source>
        <dbReference type="EMBL" id="GLI23054.1"/>
    </source>
</evidence>
<feature type="transmembrane region" description="Helical" evidence="7">
    <location>
        <begin position="303"/>
        <end position="325"/>
    </location>
</feature>
<name>A0A9W6FJT9_XANFL</name>
<dbReference type="AlphaFoldDB" id="A0A9W6FJT9"/>
<dbReference type="NCBIfam" id="TIGR00203">
    <property type="entry name" value="cydB"/>
    <property type="match status" value="1"/>
</dbReference>
<feature type="transmembrane region" description="Helical" evidence="7">
    <location>
        <begin position="261"/>
        <end position="283"/>
    </location>
</feature>
<feature type="transmembrane region" description="Helical" evidence="7">
    <location>
        <begin position="6"/>
        <end position="39"/>
    </location>
</feature>
<evidence type="ECO:0000256" key="7">
    <source>
        <dbReference type="SAM" id="Phobius"/>
    </source>
</evidence>
<comment type="caution">
    <text evidence="8">The sequence shown here is derived from an EMBL/GenBank/DDBJ whole genome shotgun (WGS) entry which is preliminary data.</text>
</comment>
<dbReference type="PANTHER" id="PTHR43141">
    <property type="entry name" value="CYTOCHROME BD2 SUBUNIT II"/>
    <property type="match status" value="1"/>
</dbReference>
<keyword evidence="6 7" id="KW-0472">Membrane</keyword>
<dbReference type="GO" id="GO:0005886">
    <property type="term" value="C:plasma membrane"/>
    <property type="evidence" value="ECO:0007669"/>
    <property type="project" value="UniProtKB-SubCell"/>
</dbReference>
<reference evidence="8" key="1">
    <citation type="submission" date="2022-12" db="EMBL/GenBank/DDBJ databases">
        <title>Reference genome sequencing for broad-spectrum identification of bacterial and archaeal isolates by mass spectrometry.</title>
        <authorList>
            <person name="Sekiguchi Y."/>
            <person name="Tourlousse D.M."/>
        </authorList>
    </citation>
    <scope>NUCLEOTIDE SEQUENCE</scope>
    <source>
        <strain evidence="8">301</strain>
    </source>
</reference>
<sequence>MTMEWYLPVIWGLIIGVAVIMYVVLDGFDLGIGILFPFAKEEKERDVMMNTVAPFWDGNETWLILGGGGLWVAFPKAYAVVMPALYLPVIIMLLALVFRGVAFEFRWVAASSRRLWNFAFSAGSLVAAFFQGIILGGLVQGITVKDGAFAGGPLDWATPFALLCGVGVVVGYALLGATWLLVKTEGFIADRARSHAIPLLLAVVVLMGLVSLWTPLAFDRIATRWFSRPNIFFLAPVPIITAVLTYLVWHWLKTGREMLPFFGTIGLFVLGFLGLAISTFPYLVPPSLTVWQTAAAPPSQILMLFGVIFLLPVVLGYIVFVYWIFRGKVREGEGYH</sequence>
<keyword evidence="4 7" id="KW-0812">Transmembrane</keyword>
<dbReference type="PIRSF" id="PIRSF000267">
    <property type="entry name" value="Cyt_oxidse_sub2"/>
    <property type="match status" value="1"/>
</dbReference>
<dbReference type="GO" id="GO:0019646">
    <property type="term" value="P:aerobic electron transport chain"/>
    <property type="evidence" value="ECO:0007669"/>
    <property type="project" value="TreeGrafter"/>
</dbReference>
<keyword evidence="3" id="KW-1003">Cell membrane</keyword>
<evidence type="ECO:0000256" key="5">
    <source>
        <dbReference type="ARBA" id="ARBA00022989"/>
    </source>
</evidence>
<feature type="transmembrane region" description="Helical" evidence="7">
    <location>
        <begin position="194"/>
        <end position="218"/>
    </location>
</feature>
<evidence type="ECO:0000256" key="1">
    <source>
        <dbReference type="ARBA" id="ARBA00004651"/>
    </source>
</evidence>
<dbReference type="Pfam" id="PF02322">
    <property type="entry name" value="Cyt_bd_oxida_II"/>
    <property type="match status" value="1"/>
</dbReference>
<comment type="subcellular location">
    <subcellularLocation>
        <location evidence="1">Cell membrane</location>
        <topology evidence="1">Multi-pass membrane protein</topology>
    </subcellularLocation>
</comment>
<evidence type="ECO:0000256" key="2">
    <source>
        <dbReference type="ARBA" id="ARBA00007543"/>
    </source>
</evidence>
<gene>
    <name evidence="8" type="ORF">XFLAVUS301_27280</name>
</gene>
<dbReference type="Proteomes" id="UP001144397">
    <property type="component" value="Unassembled WGS sequence"/>
</dbReference>
<dbReference type="EMBL" id="BSDO01000003">
    <property type="protein sequence ID" value="GLI23054.1"/>
    <property type="molecule type" value="Genomic_DNA"/>
</dbReference>
<accession>A0A9W6FJT9</accession>
<protein>
    <submittedName>
        <fullName evidence="8">Ubiquinol oxidase subunit II, cyanide insensitive</fullName>
    </submittedName>
</protein>
<organism evidence="8 9">
    <name type="scientific">Xanthobacter flavus</name>
    <dbReference type="NCBI Taxonomy" id="281"/>
    <lineage>
        <taxon>Bacteria</taxon>
        <taxon>Pseudomonadati</taxon>
        <taxon>Pseudomonadota</taxon>
        <taxon>Alphaproteobacteria</taxon>
        <taxon>Hyphomicrobiales</taxon>
        <taxon>Xanthobacteraceae</taxon>
        <taxon>Xanthobacter</taxon>
    </lineage>
</organism>